<dbReference type="RefSeq" id="WP_094024545.1">
    <property type="nucleotide sequence ID" value="NZ_NGAF01000002.1"/>
</dbReference>
<feature type="domain" description="HTH tetR-type" evidence="6">
    <location>
        <begin position="21"/>
        <end position="79"/>
    </location>
</feature>
<dbReference type="InterPro" id="IPR009057">
    <property type="entry name" value="Homeodomain-like_sf"/>
</dbReference>
<dbReference type="AlphaFoldDB" id="A0A231HAT7"/>
<keyword evidence="3" id="KW-0804">Transcription</keyword>
<comment type="caution">
    <text evidence="7">The sequence shown here is derived from an EMBL/GenBank/DDBJ whole genome shotgun (WGS) entry which is preliminary data.</text>
</comment>
<dbReference type="Proteomes" id="UP000215506">
    <property type="component" value="Unassembled WGS sequence"/>
</dbReference>
<evidence type="ECO:0000313" key="7">
    <source>
        <dbReference type="EMBL" id="OXR46063.1"/>
    </source>
</evidence>
<dbReference type="SUPFAM" id="SSF48498">
    <property type="entry name" value="Tetracyclin repressor-like, C-terminal domain"/>
    <property type="match status" value="1"/>
</dbReference>
<evidence type="ECO:0000256" key="2">
    <source>
        <dbReference type="ARBA" id="ARBA00023125"/>
    </source>
</evidence>
<dbReference type="InterPro" id="IPR001647">
    <property type="entry name" value="HTH_TetR"/>
</dbReference>
<feature type="DNA-binding region" description="H-T-H motif" evidence="4">
    <location>
        <begin position="42"/>
        <end position="61"/>
    </location>
</feature>
<evidence type="ECO:0000313" key="8">
    <source>
        <dbReference type="Proteomes" id="UP000215506"/>
    </source>
</evidence>
<evidence type="ECO:0000256" key="1">
    <source>
        <dbReference type="ARBA" id="ARBA00023015"/>
    </source>
</evidence>
<dbReference type="GO" id="GO:0000976">
    <property type="term" value="F:transcription cis-regulatory region binding"/>
    <property type="evidence" value="ECO:0007669"/>
    <property type="project" value="TreeGrafter"/>
</dbReference>
<dbReference type="Pfam" id="PF00440">
    <property type="entry name" value="TetR_N"/>
    <property type="match status" value="1"/>
</dbReference>
<name>A0A231HAT7_9NOCA</name>
<dbReference type="PANTHER" id="PTHR30055:SF234">
    <property type="entry name" value="HTH-TYPE TRANSCRIPTIONAL REGULATOR BETI"/>
    <property type="match status" value="1"/>
</dbReference>
<dbReference type="SUPFAM" id="SSF46689">
    <property type="entry name" value="Homeodomain-like"/>
    <property type="match status" value="1"/>
</dbReference>
<evidence type="ECO:0000256" key="4">
    <source>
        <dbReference type="PROSITE-ProRule" id="PRU00335"/>
    </source>
</evidence>
<dbReference type="PANTHER" id="PTHR30055">
    <property type="entry name" value="HTH-TYPE TRANSCRIPTIONAL REGULATOR RUTR"/>
    <property type="match status" value="1"/>
</dbReference>
<dbReference type="Pfam" id="PF21597">
    <property type="entry name" value="TetR_C_43"/>
    <property type="match status" value="1"/>
</dbReference>
<evidence type="ECO:0000256" key="3">
    <source>
        <dbReference type="ARBA" id="ARBA00023163"/>
    </source>
</evidence>
<keyword evidence="2 4" id="KW-0238">DNA-binding</keyword>
<dbReference type="PROSITE" id="PS50977">
    <property type="entry name" value="HTH_TETR_2"/>
    <property type="match status" value="1"/>
</dbReference>
<dbReference type="InterPro" id="IPR036271">
    <property type="entry name" value="Tet_transcr_reg_TetR-rel_C_sf"/>
</dbReference>
<evidence type="ECO:0000259" key="6">
    <source>
        <dbReference type="PROSITE" id="PS50977"/>
    </source>
</evidence>
<organism evidence="7 8">
    <name type="scientific">Nocardia cerradoensis</name>
    <dbReference type="NCBI Taxonomy" id="85688"/>
    <lineage>
        <taxon>Bacteria</taxon>
        <taxon>Bacillati</taxon>
        <taxon>Actinomycetota</taxon>
        <taxon>Actinomycetes</taxon>
        <taxon>Mycobacteriales</taxon>
        <taxon>Nocardiaceae</taxon>
        <taxon>Nocardia</taxon>
    </lineage>
</organism>
<dbReference type="Gene3D" id="1.10.357.10">
    <property type="entry name" value="Tetracycline Repressor, domain 2"/>
    <property type="match status" value="1"/>
</dbReference>
<accession>A0A231HAT7</accession>
<dbReference type="InterPro" id="IPR049445">
    <property type="entry name" value="TetR_SbtR-like_C"/>
</dbReference>
<sequence length="215" mass="23091">MPKPADAPAHQALPGRKAQAARNDGIILDAARAVFLADATAPIAAVAERAGVGISALYRRYPSKEALLRTLCYQGLCRYNAEAEAALDSASDADVLAEFLRRVVDADVHSLTVRLAGTFTPDESFAPQVRRSAELNEEILRRARVSGAVRDGVTIADLSLVLEACAAIILPDATRTAQLRHRILALLLDGLRTPGELPGPAPQPDDFVARWQPRK</sequence>
<dbReference type="InterPro" id="IPR050109">
    <property type="entry name" value="HTH-type_TetR-like_transc_reg"/>
</dbReference>
<keyword evidence="8" id="KW-1185">Reference proteome</keyword>
<dbReference type="GO" id="GO:0003700">
    <property type="term" value="F:DNA-binding transcription factor activity"/>
    <property type="evidence" value="ECO:0007669"/>
    <property type="project" value="TreeGrafter"/>
</dbReference>
<proteinExistence type="predicted"/>
<keyword evidence="1" id="KW-0805">Transcription regulation</keyword>
<reference evidence="7 8" key="1">
    <citation type="submission" date="2017-07" db="EMBL/GenBank/DDBJ databases">
        <title>First draft Genome Sequence of Nocardia cerradoensis isolated from human infection.</title>
        <authorList>
            <person name="Carrasco G."/>
        </authorList>
    </citation>
    <scope>NUCLEOTIDE SEQUENCE [LARGE SCALE GENOMIC DNA]</scope>
    <source>
        <strain evidence="7 8">CNM20130759</strain>
    </source>
</reference>
<feature type="region of interest" description="Disordered" evidence="5">
    <location>
        <begin position="195"/>
        <end position="215"/>
    </location>
</feature>
<evidence type="ECO:0000256" key="5">
    <source>
        <dbReference type="SAM" id="MobiDB-lite"/>
    </source>
</evidence>
<gene>
    <name evidence="7" type="ORF">B7C42_01026</name>
</gene>
<dbReference type="EMBL" id="NGAF01000002">
    <property type="protein sequence ID" value="OXR46063.1"/>
    <property type="molecule type" value="Genomic_DNA"/>
</dbReference>
<protein>
    <recommendedName>
        <fullName evidence="6">HTH tetR-type domain-containing protein</fullName>
    </recommendedName>
</protein>